<name>A0A0V1F9D1_TRIPS</name>
<protein>
    <submittedName>
        <fullName evidence="1">Uncharacterized protein</fullName>
    </submittedName>
</protein>
<dbReference type="AlphaFoldDB" id="A0A0V1F9D1"/>
<gene>
    <name evidence="1" type="ORF">T4D_4049</name>
</gene>
<proteinExistence type="predicted"/>
<organism evidence="1 2">
    <name type="scientific">Trichinella pseudospiralis</name>
    <name type="common">Parasitic roundworm</name>
    <dbReference type="NCBI Taxonomy" id="6337"/>
    <lineage>
        <taxon>Eukaryota</taxon>
        <taxon>Metazoa</taxon>
        <taxon>Ecdysozoa</taxon>
        <taxon>Nematoda</taxon>
        <taxon>Enoplea</taxon>
        <taxon>Dorylaimia</taxon>
        <taxon>Trichinellida</taxon>
        <taxon>Trichinellidae</taxon>
        <taxon>Trichinella</taxon>
    </lineage>
</organism>
<accession>A0A0V1F9D1</accession>
<dbReference type="Proteomes" id="UP000054995">
    <property type="component" value="Unassembled WGS sequence"/>
</dbReference>
<sequence>MNPEAAHCFVTEHRHLHKADRREAQTSASFGSTATCTNHPHYKQLQSVHPFLPFLHDSYELESRYVEAKLYYFKFTGTNLRINTKKSKI</sequence>
<evidence type="ECO:0000313" key="1">
    <source>
        <dbReference type="EMBL" id="KRY82777.1"/>
    </source>
</evidence>
<comment type="caution">
    <text evidence="1">The sequence shown here is derived from an EMBL/GenBank/DDBJ whole genome shotgun (WGS) entry which is preliminary data.</text>
</comment>
<reference evidence="1 2" key="1">
    <citation type="submission" date="2015-01" db="EMBL/GenBank/DDBJ databases">
        <title>Evolution of Trichinella species and genotypes.</title>
        <authorList>
            <person name="Korhonen P.K."/>
            <person name="Edoardo P."/>
            <person name="Giuseppe L.R."/>
            <person name="Gasser R.B."/>
        </authorList>
    </citation>
    <scope>NUCLEOTIDE SEQUENCE [LARGE SCALE GENOMIC DNA]</scope>
    <source>
        <strain evidence="1">ISS470</strain>
    </source>
</reference>
<evidence type="ECO:0000313" key="2">
    <source>
        <dbReference type="Proteomes" id="UP000054995"/>
    </source>
</evidence>
<dbReference type="EMBL" id="JYDT01000162">
    <property type="protein sequence ID" value="KRY82777.1"/>
    <property type="molecule type" value="Genomic_DNA"/>
</dbReference>
<keyword evidence="2" id="KW-1185">Reference proteome</keyword>